<dbReference type="HOGENOM" id="CLU_056776_3_2_14"/>
<evidence type="ECO:0000256" key="3">
    <source>
        <dbReference type="PROSITE-ProRule" id="PRU00464"/>
    </source>
</evidence>
<dbReference type="EMBL" id="CP000061">
    <property type="protein sequence ID" value="ABC65221.1"/>
    <property type="molecule type" value="Genomic_DNA"/>
</dbReference>
<evidence type="ECO:0000256" key="1">
    <source>
        <dbReference type="PIRSR" id="PIRSR601310-1"/>
    </source>
</evidence>
<dbReference type="InterPro" id="IPR001310">
    <property type="entry name" value="Histidine_triad_HIT"/>
</dbReference>
<dbReference type="InterPro" id="IPR019808">
    <property type="entry name" value="Histidine_triad_CS"/>
</dbReference>
<keyword evidence="6" id="KW-1185">Reference proteome</keyword>
<dbReference type="PROSITE" id="PS51084">
    <property type="entry name" value="HIT_2"/>
    <property type="match status" value="1"/>
</dbReference>
<evidence type="ECO:0000313" key="5">
    <source>
        <dbReference type="EMBL" id="ABC65221.1"/>
    </source>
</evidence>
<dbReference type="Pfam" id="PF01230">
    <property type="entry name" value="HIT"/>
    <property type="match status" value="1"/>
</dbReference>
<dbReference type="SUPFAM" id="SSF54197">
    <property type="entry name" value="HIT-like"/>
    <property type="match status" value="1"/>
</dbReference>
<dbReference type="PhylomeDB" id="Q2NK22"/>
<dbReference type="InterPro" id="IPR011146">
    <property type="entry name" value="HIT-like"/>
</dbReference>
<name>Q2NK22_AYWBP</name>
<dbReference type="Proteomes" id="UP000001934">
    <property type="component" value="Chromosome"/>
</dbReference>
<dbReference type="PROSITE" id="PS00892">
    <property type="entry name" value="HIT_1"/>
    <property type="match status" value="1"/>
</dbReference>
<organism evidence="5 6">
    <name type="scientific">Aster yellows witches'-broom phytoplasma (strain AYWB)</name>
    <dbReference type="NCBI Taxonomy" id="322098"/>
    <lineage>
        <taxon>Bacteria</taxon>
        <taxon>Bacillati</taxon>
        <taxon>Mycoplasmatota</taxon>
        <taxon>Mollicutes</taxon>
        <taxon>Acholeplasmatales</taxon>
        <taxon>Acholeplasmataceae</taxon>
        <taxon>Candidatus Phytoplasma</taxon>
        <taxon>16SrI (Aster yellows group)</taxon>
    </lineage>
</organism>
<dbReference type="GO" id="GO:0004081">
    <property type="term" value="F:bis(5'-nucleosyl)-tetraphosphatase (asymmetrical) activity"/>
    <property type="evidence" value="ECO:0007669"/>
    <property type="project" value="UniProtKB-EC"/>
</dbReference>
<dbReference type="PANTHER" id="PTHR46648:SF1">
    <property type="entry name" value="ADENOSINE 5'-MONOPHOSPHORAMIDASE HNT1"/>
    <property type="match status" value="1"/>
</dbReference>
<dbReference type="KEGG" id="ayw:AYWB_104"/>
<gene>
    <name evidence="5" type="primary">hit</name>
    <name evidence="5" type="ordered locus">AYWB_104</name>
</gene>
<dbReference type="InterPro" id="IPR039384">
    <property type="entry name" value="HINT"/>
</dbReference>
<dbReference type="CDD" id="cd01277">
    <property type="entry name" value="HINT_subgroup"/>
    <property type="match status" value="1"/>
</dbReference>
<dbReference type="Gene3D" id="3.30.428.10">
    <property type="entry name" value="HIT-like"/>
    <property type="match status" value="1"/>
</dbReference>
<proteinExistence type="predicted"/>
<accession>Q2NK22</accession>
<protein>
    <submittedName>
        <fullName evidence="5">Asymmetrical bis(5'-nucleosyl)-tetraphosphatase</fullName>
        <ecNumber evidence="5">3.6.1.17</ecNumber>
    </submittedName>
</protein>
<feature type="domain" description="HIT" evidence="4">
    <location>
        <begin position="20"/>
        <end position="128"/>
    </location>
</feature>
<reference evidence="5 6" key="1">
    <citation type="journal article" date="2006" name="J. Bacteriol.">
        <title>Living with genome instability: the adaptation of phytoplasmas to diverse environments of their insect and plant hosts.</title>
        <authorList>
            <person name="Bai X."/>
            <person name="Zhang J."/>
            <person name="Ewing A."/>
            <person name="Miller S.A."/>
            <person name="Jancso Radek A."/>
            <person name="Shevchenko D.V."/>
            <person name="Tsukerman K."/>
            <person name="Walunas T."/>
            <person name="Lapidus A."/>
            <person name="Campbell J.W."/>
            <person name="Hogenhout S.A."/>
        </authorList>
    </citation>
    <scope>NUCLEOTIDE SEQUENCE [LARGE SCALE GENOMIC DNA]</scope>
    <source>
        <strain evidence="5 6">AYWB</strain>
    </source>
</reference>
<feature type="active site" description="Tele-AMP-histidine intermediate" evidence="1">
    <location>
        <position position="114"/>
    </location>
</feature>
<evidence type="ECO:0000256" key="2">
    <source>
        <dbReference type="PIRSR" id="PIRSR601310-3"/>
    </source>
</evidence>
<dbReference type="InterPro" id="IPR036265">
    <property type="entry name" value="HIT-like_sf"/>
</dbReference>
<evidence type="ECO:0000313" key="6">
    <source>
        <dbReference type="Proteomes" id="UP000001934"/>
    </source>
</evidence>
<dbReference type="EC" id="3.6.1.17" evidence="5"/>
<feature type="short sequence motif" description="Histidine triad motif" evidence="2 3">
    <location>
        <begin position="112"/>
        <end position="116"/>
    </location>
</feature>
<dbReference type="GO" id="GO:0009117">
    <property type="term" value="P:nucleotide metabolic process"/>
    <property type="evidence" value="ECO:0007669"/>
    <property type="project" value="TreeGrafter"/>
</dbReference>
<dbReference type="PRINTS" id="PR00332">
    <property type="entry name" value="HISTRIAD"/>
</dbReference>
<dbReference type="eggNOG" id="COG0537">
    <property type="taxonomic scope" value="Bacteria"/>
</dbReference>
<sequence length="155" mass="17870">MLPILFIKKNKFKGVFMSTIFTKIIKKQIPGYLLYEDNLVVAFLDITQATKGHTLVVPKQEYRDILMVPEVVFAHLFKVVHQISKVLIDVFQAQGINLLNNNGKVAGQTVFHYHVHLIPRFDEKEINVVFKNNASLMLPQDYEKVQKAILVHLNK</sequence>
<dbReference type="PANTHER" id="PTHR46648">
    <property type="entry name" value="HIT FAMILY PROTEIN 1"/>
    <property type="match status" value="1"/>
</dbReference>
<dbReference type="STRING" id="322098.AYWB_104"/>
<dbReference type="AlphaFoldDB" id="Q2NK22"/>
<keyword evidence="5" id="KW-0378">Hydrolase</keyword>
<evidence type="ECO:0000259" key="4">
    <source>
        <dbReference type="PROSITE" id="PS51084"/>
    </source>
</evidence>